<evidence type="ECO:0000256" key="1">
    <source>
        <dbReference type="SAM" id="Phobius"/>
    </source>
</evidence>
<reference evidence="2 3" key="1">
    <citation type="submission" date="2024-08" db="EMBL/GenBank/DDBJ databases">
        <authorList>
            <person name="Cucini C."/>
            <person name="Frati F."/>
        </authorList>
    </citation>
    <scope>NUCLEOTIDE SEQUENCE [LARGE SCALE GENOMIC DNA]</scope>
</reference>
<feature type="transmembrane region" description="Helical" evidence="1">
    <location>
        <begin position="113"/>
        <end position="132"/>
    </location>
</feature>
<dbReference type="Proteomes" id="UP001642540">
    <property type="component" value="Unassembled WGS sequence"/>
</dbReference>
<proteinExistence type="predicted"/>
<evidence type="ECO:0000313" key="2">
    <source>
        <dbReference type="EMBL" id="CAL8122813.1"/>
    </source>
</evidence>
<keyword evidence="1" id="KW-0812">Transmembrane</keyword>
<evidence type="ECO:0008006" key="4">
    <source>
        <dbReference type="Google" id="ProtNLM"/>
    </source>
</evidence>
<keyword evidence="1" id="KW-1133">Transmembrane helix</keyword>
<evidence type="ECO:0000313" key="3">
    <source>
        <dbReference type="Proteomes" id="UP001642540"/>
    </source>
</evidence>
<protein>
    <recommendedName>
        <fullName evidence="4">Odorant receptor</fullName>
    </recommendedName>
</protein>
<accession>A0ABP1R988</accession>
<sequence length="305" mass="35288">MISWMHISLMIDGSEVKAYFNGLIKFYSSYFSMPGARFSAKVRQSSRRTPCLVDLLVSAFIIGAIMNITITGVFFFIYSESYQFTYSVMPPCWKAEYTSIKFLFVIYEIAMPGISWTLILFFLIIHLVHLLCTRDYLVMMRKNTRNGILQLNQLLHHYRSIQILQNHYNECIASYMPLQLFVVVSLTLAGNIGTIRLFHKYGHGNITIPEMTLLPMVSLMTIAFQLIFYQRAGELHHLSSFYCRSSKKGLYKDSKLAKMYLKSFTPLCVQIGDLLKIRKFTVVKFVSSIVVGTARLSVLFFRNRR</sequence>
<keyword evidence="1" id="KW-0472">Membrane</keyword>
<gene>
    <name evidence="2" type="ORF">ODALV1_LOCUS19966</name>
</gene>
<dbReference type="EMBL" id="CAXLJM020000068">
    <property type="protein sequence ID" value="CAL8122813.1"/>
    <property type="molecule type" value="Genomic_DNA"/>
</dbReference>
<organism evidence="2 3">
    <name type="scientific">Orchesella dallaii</name>
    <dbReference type="NCBI Taxonomy" id="48710"/>
    <lineage>
        <taxon>Eukaryota</taxon>
        <taxon>Metazoa</taxon>
        <taxon>Ecdysozoa</taxon>
        <taxon>Arthropoda</taxon>
        <taxon>Hexapoda</taxon>
        <taxon>Collembola</taxon>
        <taxon>Entomobryomorpha</taxon>
        <taxon>Entomobryoidea</taxon>
        <taxon>Orchesellidae</taxon>
        <taxon>Orchesellinae</taxon>
        <taxon>Orchesella</taxon>
    </lineage>
</organism>
<feature type="transmembrane region" description="Helical" evidence="1">
    <location>
        <begin position="51"/>
        <end position="78"/>
    </location>
</feature>
<keyword evidence="3" id="KW-1185">Reference proteome</keyword>
<comment type="caution">
    <text evidence="2">The sequence shown here is derived from an EMBL/GenBank/DDBJ whole genome shotgun (WGS) entry which is preliminary data.</text>
</comment>
<name>A0ABP1R988_9HEXA</name>
<feature type="transmembrane region" description="Helical" evidence="1">
    <location>
        <begin position="211"/>
        <end position="229"/>
    </location>
</feature>
<feature type="transmembrane region" description="Helical" evidence="1">
    <location>
        <begin position="178"/>
        <end position="199"/>
    </location>
</feature>